<feature type="disulfide bond" evidence="7">
    <location>
        <begin position="609"/>
        <end position="670"/>
    </location>
</feature>
<feature type="domain" description="SRCR" evidence="8">
    <location>
        <begin position="570"/>
        <end position="671"/>
    </location>
</feature>
<feature type="disulfide bond" evidence="7">
    <location>
        <begin position="712"/>
        <end position="773"/>
    </location>
</feature>
<protein>
    <recommendedName>
        <fullName evidence="8">SRCR domain-containing protein</fullName>
    </recommendedName>
</protein>
<sequence length="1190" mass="128070">MFSLNFNIKTGCCVLCLTGGQIRLTGSSRCFGRVELHYNNTWGTVCDDEWDLNDAEVVCRELDCGSALNATESALFGEGTGPIWLNGMRCSGKESSLTECWHSGSGSHNCTHSKDAGVICSGVQIRLSGSGSTQCSGRVEIYHNNIWGTVCDDSWDLNDAMVVCRELNCGAALDAPQSAQFGEGTGQIWLDDVACSGNERSLTECQHRGFGNPNCEHSEDAGVICSGVRLSGSGSTRCSGRVEIYHNHSWGTVCDDKWDLNDAMVVCRELNCGAALDATQSATFGSGTGQIWLDDVDCSGNERSLTECQHSGFGNNNCRHSEDAGVICSGEKIFVLSELDSLLISLTNATKSVRLTGSGSTQCSGRVEIYHNNIWGTVCDDEWDLNDAMVVCRELNCGAELNVLQSGQFGERSGQIWLDDVDCSGNERSLTECQHNGFGIHNCRHSKDAGVICSGEKIFVLSGLDSVRLSGSGSTQCSGRVEVYHNNIWGTVCDDEWDLNDAMVVCRQLNCGAALNSTQSAALGEGTEQIWLDDVDCSGNESSLTECQHRGFGNHNCKHNEDAGVICSGVRLAGSGSTRCSGKVEIYHNNSWGTVCDDEWDLNDAMVVCRELNCGAALNSTQSAAFGERTGQIWLDDVACSGNESSLTECQHNGFGIHNCTHSKDAGVICSGIRLSGSGSTQCSGRVEIYHNNIWGTVCDDNWDLNDAMVVCRELNCGAELNATQSAQFGEGTGQIWLDDVDCSGNERSLIECQHRGFGTHDCGHSEDAGVICSGVRLSGSGSTQCSGRVEIYHNNIWGTVCDDSWDLNDAKVVCRELNCGAALDAPHSAQFGEGTGQIWLDDVDCSGNERSLTECQHSGFGNNNCEHSEDAGVICSGEKIFVLSALDSFSWFLVCLPFCSDLLLLIRLSGSGSTQCSGRVEIYHNNIWGTVCDDEWDLNDALVVCRELNCGTALNAPQSAQFGSGTGKIWLDNVACSGSESSLTECQHRGFGNHNCGHSEDAAVICSGRKPETDRELSGSRSTQCSGRVEIYHNNIWGTVCDDEWDLNDAMVVCRELNCGAALNATQSAKFGEGTGKIWLDNVACSGSESSLTECQHRGFGNNNCGHSEDAAVICSGEKIFVLSELNSLLISLTNATKSPNVEMKIAGEWNPQRGSQREKNKAKNPHSKQCLIFKTLQSNVNPIPLEQH</sequence>
<dbReference type="FunFam" id="3.10.250.10:FF:000006">
    <property type="entry name" value="neurotrypsin isoform X2"/>
    <property type="match status" value="9"/>
</dbReference>
<feature type="disulfide bond" evidence="7">
    <location>
        <begin position="506"/>
        <end position="567"/>
    </location>
</feature>
<dbReference type="GO" id="GO:0016020">
    <property type="term" value="C:membrane"/>
    <property type="evidence" value="ECO:0007669"/>
    <property type="project" value="InterPro"/>
</dbReference>
<dbReference type="PANTHER" id="PTHR19331:SF22">
    <property type="entry name" value="DELETED IN MALIGNANT BRAIN TUMORS 1 PROTEIN"/>
    <property type="match status" value="1"/>
</dbReference>
<proteinExistence type="predicted"/>
<feature type="disulfide bond" evidence="7">
    <location>
        <begin position="537"/>
        <end position="547"/>
    </location>
</feature>
<evidence type="ECO:0000256" key="2">
    <source>
        <dbReference type="ARBA" id="ARBA00022525"/>
    </source>
</evidence>
<comment type="subcellular location">
    <subcellularLocation>
        <location evidence="1">Secreted</location>
    </subcellularLocation>
</comment>
<feature type="disulfide bond" evidence="7">
    <location>
        <begin position="392"/>
        <end position="453"/>
    </location>
</feature>
<feature type="disulfide bond" evidence="7">
    <location>
        <begin position="267"/>
        <end position="328"/>
    </location>
</feature>
<feature type="disulfide bond" evidence="7">
    <location>
        <begin position="423"/>
        <end position="433"/>
    </location>
</feature>
<keyword evidence="4" id="KW-0677">Repeat</keyword>
<evidence type="ECO:0000256" key="1">
    <source>
        <dbReference type="ARBA" id="ARBA00004613"/>
    </source>
</evidence>
<dbReference type="PROSITE" id="PS50287">
    <property type="entry name" value="SRCR_2"/>
    <property type="match status" value="10"/>
</dbReference>
<feature type="disulfide bond" evidence="7">
    <location>
        <begin position="195"/>
        <end position="205"/>
    </location>
</feature>
<evidence type="ECO:0000256" key="6">
    <source>
        <dbReference type="ARBA" id="ARBA00023180"/>
    </source>
</evidence>
<feature type="disulfide bond" evidence="7">
    <location>
        <begin position="977"/>
        <end position="987"/>
    </location>
</feature>
<feature type="disulfide bond" evidence="7">
    <location>
        <begin position="1055"/>
        <end position="1116"/>
    </location>
</feature>
<feature type="disulfide bond" evidence="7">
    <location>
        <begin position="298"/>
        <end position="308"/>
    </location>
</feature>
<feature type="disulfide bond" evidence="7">
    <location>
        <begin position="46"/>
        <end position="110"/>
    </location>
</feature>
<evidence type="ECO:0000313" key="9">
    <source>
        <dbReference type="Ensembl" id="ENSATEP00000015877.2"/>
    </source>
</evidence>
<dbReference type="PRINTS" id="PR00258">
    <property type="entry name" value="SPERACTRCPTR"/>
</dbReference>
<feature type="disulfide bond" evidence="7">
    <location>
        <begin position="933"/>
        <end position="997"/>
    </location>
</feature>
<dbReference type="STRING" id="64144.ENSATEP00000015877"/>
<dbReference type="SUPFAM" id="SSF56487">
    <property type="entry name" value="SRCR-like"/>
    <property type="match status" value="10"/>
</dbReference>
<feature type="disulfide bond" evidence="7">
    <location>
        <begin position="379"/>
        <end position="443"/>
    </location>
</feature>
<gene>
    <name evidence="9" type="primary">CD163</name>
</gene>
<feature type="disulfide bond" evidence="7">
    <location>
        <begin position="815"/>
        <end position="876"/>
    </location>
</feature>
<feature type="disulfide bond" evidence="7">
    <location>
        <begin position="59"/>
        <end position="120"/>
    </location>
</feature>
<keyword evidence="10" id="KW-1185">Reference proteome</keyword>
<accession>A0A3Q1I368</accession>
<name>A0A3Q1I368_ANATE</name>
<feature type="domain" description="SRCR" evidence="8">
    <location>
        <begin position="673"/>
        <end position="774"/>
    </location>
</feature>
<feature type="disulfide bond" evidence="7">
    <location>
        <begin position="1086"/>
        <end position="1096"/>
    </location>
</feature>
<dbReference type="SMART" id="SM00202">
    <property type="entry name" value="SR"/>
    <property type="match status" value="10"/>
</dbReference>
<dbReference type="GeneTree" id="ENSGT00940000162108"/>
<feature type="domain" description="SRCR" evidence="8">
    <location>
        <begin position="22"/>
        <end position="121"/>
    </location>
</feature>
<keyword evidence="5 7" id="KW-1015">Disulfide bond</keyword>
<evidence type="ECO:0000256" key="4">
    <source>
        <dbReference type="ARBA" id="ARBA00022737"/>
    </source>
</evidence>
<dbReference type="Proteomes" id="UP000265040">
    <property type="component" value="Chromosome 8"/>
</dbReference>
<feature type="domain" description="SRCR" evidence="8">
    <location>
        <begin position="228"/>
        <end position="329"/>
    </location>
</feature>
<feature type="disulfide bond" evidence="7">
    <location>
        <begin position="846"/>
        <end position="856"/>
    </location>
</feature>
<feature type="domain" description="SRCR" evidence="8">
    <location>
        <begin position="907"/>
        <end position="1008"/>
    </location>
</feature>
<feature type="domain" description="SRCR" evidence="8">
    <location>
        <begin position="1015"/>
        <end position="1117"/>
    </location>
</feature>
<keyword evidence="2" id="KW-0964">Secreted</keyword>
<reference evidence="9" key="1">
    <citation type="submission" date="2021-04" db="EMBL/GenBank/DDBJ databases">
        <authorList>
            <consortium name="Wellcome Sanger Institute Data Sharing"/>
        </authorList>
    </citation>
    <scope>NUCLEOTIDE SEQUENCE [LARGE SCALE GENOMIC DNA]</scope>
</reference>
<evidence type="ECO:0000256" key="3">
    <source>
        <dbReference type="ARBA" id="ARBA00022729"/>
    </source>
</evidence>
<keyword evidence="6" id="KW-0325">Glycoprotein</keyword>
<feature type="disulfide bond" evidence="7">
    <location>
        <begin position="254"/>
        <end position="318"/>
    </location>
</feature>
<dbReference type="FunFam" id="3.10.250.10:FF:000009">
    <property type="entry name" value="WC1"/>
    <property type="match status" value="1"/>
</dbReference>
<evidence type="ECO:0000259" key="8">
    <source>
        <dbReference type="PROSITE" id="PS50287"/>
    </source>
</evidence>
<feature type="domain" description="SRCR" evidence="8">
    <location>
        <begin position="776"/>
        <end position="877"/>
    </location>
</feature>
<dbReference type="Pfam" id="PF00530">
    <property type="entry name" value="SRCR"/>
    <property type="match status" value="10"/>
</dbReference>
<feature type="domain" description="SRCR" evidence="8">
    <location>
        <begin position="125"/>
        <end position="226"/>
    </location>
</feature>
<feature type="disulfide bond" evidence="7">
    <location>
        <begin position="596"/>
        <end position="660"/>
    </location>
</feature>
<feature type="disulfide bond" evidence="7">
    <location>
        <begin position="802"/>
        <end position="866"/>
    </location>
</feature>
<dbReference type="Gene3D" id="3.10.250.10">
    <property type="entry name" value="SRCR-like domain"/>
    <property type="match status" value="10"/>
</dbReference>
<organism evidence="9 10">
    <name type="scientific">Anabas testudineus</name>
    <name type="common">Climbing perch</name>
    <name type="synonym">Anthias testudineus</name>
    <dbReference type="NCBI Taxonomy" id="64144"/>
    <lineage>
        <taxon>Eukaryota</taxon>
        <taxon>Metazoa</taxon>
        <taxon>Chordata</taxon>
        <taxon>Craniata</taxon>
        <taxon>Vertebrata</taxon>
        <taxon>Euteleostomi</taxon>
        <taxon>Actinopterygii</taxon>
        <taxon>Neopterygii</taxon>
        <taxon>Teleostei</taxon>
        <taxon>Neoteleostei</taxon>
        <taxon>Acanthomorphata</taxon>
        <taxon>Anabantaria</taxon>
        <taxon>Anabantiformes</taxon>
        <taxon>Anabantoidei</taxon>
        <taxon>Anabantidae</taxon>
        <taxon>Anabas</taxon>
    </lineage>
</organism>
<evidence type="ECO:0000313" key="10">
    <source>
        <dbReference type="Proteomes" id="UP000265040"/>
    </source>
</evidence>
<dbReference type="OrthoDB" id="536948at2759"/>
<feature type="disulfide bond" evidence="7">
    <location>
        <begin position="640"/>
        <end position="650"/>
    </location>
</feature>
<evidence type="ECO:0000256" key="7">
    <source>
        <dbReference type="PROSITE-ProRule" id="PRU00196"/>
    </source>
</evidence>
<evidence type="ECO:0000256" key="5">
    <source>
        <dbReference type="ARBA" id="ARBA00023157"/>
    </source>
</evidence>
<feature type="disulfide bond" evidence="7">
    <location>
        <begin position="493"/>
        <end position="557"/>
    </location>
</feature>
<dbReference type="PANTHER" id="PTHR19331">
    <property type="entry name" value="SCAVENGER RECEPTOR DOMAIN-CONTAINING"/>
    <property type="match status" value="1"/>
</dbReference>
<dbReference type="InterPro" id="IPR001190">
    <property type="entry name" value="SRCR"/>
</dbReference>
<feature type="disulfide bond" evidence="7">
    <location>
        <begin position="90"/>
        <end position="100"/>
    </location>
</feature>
<feature type="disulfide bond" evidence="7">
    <location>
        <begin position="946"/>
        <end position="1007"/>
    </location>
</feature>
<feature type="domain" description="SRCR" evidence="8">
    <location>
        <begin position="467"/>
        <end position="568"/>
    </location>
</feature>
<feature type="disulfide bond" evidence="7">
    <location>
        <begin position="743"/>
        <end position="753"/>
    </location>
</feature>
<dbReference type="Ensembl" id="ENSATET00000016129.2">
    <property type="protein sequence ID" value="ENSATEP00000015877.2"/>
    <property type="gene ID" value="ENSATEG00000030080.2"/>
</dbReference>
<feature type="disulfide bond" evidence="7">
    <location>
        <begin position="151"/>
        <end position="215"/>
    </location>
</feature>
<dbReference type="AlphaFoldDB" id="A0A3Q1I368"/>
<feature type="disulfide bond" evidence="7">
    <location>
        <begin position="1042"/>
        <end position="1106"/>
    </location>
</feature>
<feature type="domain" description="SRCR" evidence="8">
    <location>
        <begin position="353"/>
        <end position="454"/>
    </location>
</feature>
<feature type="disulfide bond" evidence="7">
    <location>
        <begin position="699"/>
        <end position="763"/>
    </location>
</feature>
<feature type="disulfide bond" evidence="7">
    <location>
        <begin position="164"/>
        <end position="225"/>
    </location>
</feature>
<dbReference type="InterPro" id="IPR036772">
    <property type="entry name" value="SRCR-like_dom_sf"/>
</dbReference>
<reference evidence="9" key="3">
    <citation type="submission" date="2025-09" db="UniProtKB">
        <authorList>
            <consortium name="Ensembl"/>
        </authorList>
    </citation>
    <scope>IDENTIFICATION</scope>
</reference>
<reference evidence="9" key="2">
    <citation type="submission" date="2025-08" db="UniProtKB">
        <authorList>
            <consortium name="Ensembl"/>
        </authorList>
    </citation>
    <scope>IDENTIFICATION</scope>
</reference>
<keyword evidence="3" id="KW-0732">Signal</keyword>